<dbReference type="OrthoDB" id="10368266at2759"/>
<gene>
    <name evidence="1" type="ORF">GSOID_T00017916001</name>
</gene>
<evidence type="ECO:0000313" key="2">
    <source>
        <dbReference type="Proteomes" id="UP000001307"/>
    </source>
</evidence>
<dbReference type="EMBL" id="FN653105">
    <property type="protein sequence ID" value="CBY12049.1"/>
    <property type="molecule type" value="Genomic_DNA"/>
</dbReference>
<accession>E4XQG3</accession>
<sequence>MFFFWRSLKAHVPFFNSKQISHYRKSHFLTFSATTSTTTTPEPCSCTDKVKAGLSTGEKSFQKSGLLKPIYLGNTGFLLQAGTRGADKDTASYQQYLVMSRNECGQGVLDLFRFGAYRWSVLEKRAKGTTNPITNYDAFADAYYRIHADEHKKHRSITIGFRADKTLPDLTGNTSKDTYWAGLQFYHLASTFDLVNVNIMDVYNCLQMAKPVTILPGDGIDLTCDYAKCVGEEVKVGY</sequence>
<keyword evidence="2" id="KW-1185">Reference proteome</keyword>
<reference evidence="1" key="1">
    <citation type="journal article" date="2010" name="Science">
        <title>Plasticity of animal genome architecture unmasked by rapid evolution of a pelagic tunicate.</title>
        <authorList>
            <person name="Denoeud F."/>
            <person name="Henriet S."/>
            <person name="Mungpakdee S."/>
            <person name="Aury J.M."/>
            <person name="Da Silva C."/>
            <person name="Brinkmann H."/>
            <person name="Mikhaleva J."/>
            <person name="Olsen L.C."/>
            <person name="Jubin C."/>
            <person name="Canestro C."/>
            <person name="Bouquet J.M."/>
            <person name="Danks G."/>
            <person name="Poulain J."/>
            <person name="Campsteijn C."/>
            <person name="Adamski M."/>
            <person name="Cross I."/>
            <person name="Yadetie F."/>
            <person name="Muffato M."/>
            <person name="Louis A."/>
            <person name="Butcher S."/>
            <person name="Tsagkogeorga G."/>
            <person name="Konrad A."/>
            <person name="Singh S."/>
            <person name="Jensen M.F."/>
            <person name="Cong E.H."/>
            <person name="Eikeseth-Otteraa H."/>
            <person name="Noel B."/>
            <person name="Anthouard V."/>
            <person name="Porcel B.M."/>
            <person name="Kachouri-Lafond R."/>
            <person name="Nishino A."/>
            <person name="Ugolini M."/>
            <person name="Chourrout P."/>
            <person name="Nishida H."/>
            <person name="Aasland R."/>
            <person name="Huzurbazar S."/>
            <person name="Westhof E."/>
            <person name="Delsuc F."/>
            <person name="Lehrach H."/>
            <person name="Reinhardt R."/>
            <person name="Weissenbach J."/>
            <person name="Roy S.W."/>
            <person name="Artiguenave F."/>
            <person name="Postlethwait J.H."/>
            <person name="Manak J.R."/>
            <person name="Thompson E.M."/>
            <person name="Jaillon O."/>
            <person name="Du Pasquier L."/>
            <person name="Boudinot P."/>
            <person name="Liberles D.A."/>
            <person name="Volff J.N."/>
            <person name="Philippe H."/>
            <person name="Lenhard B."/>
            <person name="Roest Crollius H."/>
            <person name="Wincker P."/>
            <person name="Chourrout D."/>
        </authorList>
    </citation>
    <scope>NUCLEOTIDE SEQUENCE [LARGE SCALE GENOMIC DNA]</scope>
</reference>
<proteinExistence type="predicted"/>
<dbReference type="Proteomes" id="UP000001307">
    <property type="component" value="Unassembled WGS sequence"/>
</dbReference>
<protein>
    <submittedName>
        <fullName evidence="1">Uncharacterized protein</fullName>
    </submittedName>
</protein>
<organism evidence="1">
    <name type="scientific">Oikopleura dioica</name>
    <name type="common">Tunicate</name>
    <dbReference type="NCBI Taxonomy" id="34765"/>
    <lineage>
        <taxon>Eukaryota</taxon>
        <taxon>Metazoa</taxon>
        <taxon>Chordata</taxon>
        <taxon>Tunicata</taxon>
        <taxon>Appendicularia</taxon>
        <taxon>Copelata</taxon>
        <taxon>Oikopleuridae</taxon>
        <taxon>Oikopleura</taxon>
    </lineage>
</organism>
<evidence type="ECO:0000313" key="1">
    <source>
        <dbReference type="EMBL" id="CBY12049.1"/>
    </source>
</evidence>
<name>E4XQG3_OIKDI</name>
<dbReference type="InParanoid" id="E4XQG3"/>
<dbReference type="AlphaFoldDB" id="E4XQG3"/>